<keyword evidence="1" id="KW-0812">Transmembrane</keyword>
<feature type="transmembrane region" description="Helical" evidence="1">
    <location>
        <begin position="14"/>
        <end position="35"/>
    </location>
</feature>
<name>A0ABP8C7F9_9FLAO</name>
<evidence type="ECO:0008006" key="4">
    <source>
        <dbReference type="Google" id="ProtNLM"/>
    </source>
</evidence>
<sequence length="237" mass="27206">MENLLTVISDYGEYLIPIIFFSIAISIIAYSFFFSNKNIIIREFKKGRRKSINSIRDKEYVKIIGVAKHVNTPLVAPLSGRSCVYYHIVVEVKGDKSWRRIINDVKSQDFFIESSTEMAIIKTKFLEKNTSICHLVKDYKENSGFRNDANNKLEAYLKSHNKKSTGFLGINKTIRYTEGIIELNEKIGVKGIAKWQSLKEPIVGYSYSKILTLEGTKKQKLLITDEPKALIRVQNKI</sequence>
<organism evidence="2 3">
    <name type="scientific">Postechiella marina</name>
    <dbReference type="NCBI Taxonomy" id="943941"/>
    <lineage>
        <taxon>Bacteria</taxon>
        <taxon>Pseudomonadati</taxon>
        <taxon>Bacteroidota</taxon>
        <taxon>Flavobacteriia</taxon>
        <taxon>Flavobacteriales</taxon>
        <taxon>Flavobacteriaceae</taxon>
        <taxon>Postechiella</taxon>
    </lineage>
</organism>
<keyword evidence="1" id="KW-0472">Membrane</keyword>
<comment type="caution">
    <text evidence="2">The sequence shown here is derived from an EMBL/GenBank/DDBJ whole genome shotgun (WGS) entry which is preliminary data.</text>
</comment>
<evidence type="ECO:0000256" key="1">
    <source>
        <dbReference type="SAM" id="Phobius"/>
    </source>
</evidence>
<dbReference type="Proteomes" id="UP001501496">
    <property type="component" value="Unassembled WGS sequence"/>
</dbReference>
<reference evidence="3" key="1">
    <citation type="journal article" date="2019" name="Int. J. Syst. Evol. Microbiol.">
        <title>The Global Catalogue of Microorganisms (GCM) 10K type strain sequencing project: providing services to taxonomists for standard genome sequencing and annotation.</title>
        <authorList>
            <consortium name="The Broad Institute Genomics Platform"/>
            <consortium name="The Broad Institute Genome Sequencing Center for Infectious Disease"/>
            <person name="Wu L."/>
            <person name="Ma J."/>
        </authorList>
    </citation>
    <scope>NUCLEOTIDE SEQUENCE [LARGE SCALE GENOMIC DNA]</scope>
    <source>
        <strain evidence="3">JCM 17630</strain>
    </source>
</reference>
<keyword evidence="1" id="KW-1133">Transmembrane helix</keyword>
<dbReference type="EMBL" id="BAABCA010000003">
    <property type="protein sequence ID" value="GAA4235078.1"/>
    <property type="molecule type" value="Genomic_DNA"/>
</dbReference>
<accession>A0ABP8C7F9</accession>
<dbReference type="RefSeq" id="WP_344787640.1">
    <property type="nucleotide sequence ID" value="NZ_BAABCA010000003.1"/>
</dbReference>
<proteinExistence type="predicted"/>
<protein>
    <recommendedName>
        <fullName evidence="4">RING-type E3 ubiquitin transferase</fullName>
    </recommendedName>
</protein>
<gene>
    <name evidence="2" type="ORF">GCM10022291_16030</name>
</gene>
<keyword evidence="3" id="KW-1185">Reference proteome</keyword>
<evidence type="ECO:0000313" key="3">
    <source>
        <dbReference type="Proteomes" id="UP001501496"/>
    </source>
</evidence>
<evidence type="ECO:0000313" key="2">
    <source>
        <dbReference type="EMBL" id="GAA4235078.1"/>
    </source>
</evidence>